<reference evidence="1" key="1">
    <citation type="journal article" date="2020" name="Stud. Mycol.">
        <title>101 Dothideomycetes genomes: a test case for predicting lifestyles and emergence of pathogens.</title>
        <authorList>
            <person name="Haridas S."/>
            <person name="Albert R."/>
            <person name="Binder M."/>
            <person name="Bloem J."/>
            <person name="Labutti K."/>
            <person name="Salamov A."/>
            <person name="Andreopoulos B."/>
            <person name="Baker S."/>
            <person name="Barry K."/>
            <person name="Bills G."/>
            <person name="Bluhm B."/>
            <person name="Cannon C."/>
            <person name="Castanera R."/>
            <person name="Culley D."/>
            <person name="Daum C."/>
            <person name="Ezra D."/>
            <person name="Gonzalez J."/>
            <person name="Henrissat B."/>
            <person name="Kuo A."/>
            <person name="Liang C."/>
            <person name="Lipzen A."/>
            <person name="Lutzoni F."/>
            <person name="Magnuson J."/>
            <person name="Mondo S."/>
            <person name="Nolan M."/>
            <person name="Ohm R."/>
            <person name="Pangilinan J."/>
            <person name="Park H.-J."/>
            <person name="Ramirez L."/>
            <person name="Alfaro M."/>
            <person name="Sun H."/>
            <person name="Tritt A."/>
            <person name="Yoshinaga Y."/>
            <person name="Zwiers L.-H."/>
            <person name="Turgeon B."/>
            <person name="Goodwin S."/>
            <person name="Spatafora J."/>
            <person name="Crous P."/>
            <person name="Grigoriev I."/>
        </authorList>
    </citation>
    <scope>NUCLEOTIDE SEQUENCE</scope>
    <source>
        <strain evidence="1">CBS 675.92</strain>
    </source>
</reference>
<gene>
    <name evidence="1" type="ORF">CC80DRAFT_396781</name>
</gene>
<dbReference type="OrthoDB" id="2893324at2759"/>
<name>A0A6A5UGK4_9PLEO</name>
<dbReference type="AlphaFoldDB" id="A0A6A5UGK4"/>
<dbReference type="Gene3D" id="3.40.50.450">
    <property type="match status" value="1"/>
</dbReference>
<evidence type="ECO:0000313" key="1">
    <source>
        <dbReference type="EMBL" id="KAF1963460.1"/>
    </source>
</evidence>
<keyword evidence="2" id="KW-1185">Reference proteome</keyword>
<proteinExistence type="predicted"/>
<sequence length="54" mass="6511">RKLIIYCLKGYYQRRNVQYLCQKDNILLLNNFDELVKTAIAKLKKIVKRKNLLV</sequence>
<organism evidence="1 2">
    <name type="scientific">Byssothecium circinans</name>
    <dbReference type="NCBI Taxonomy" id="147558"/>
    <lineage>
        <taxon>Eukaryota</taxon>
        <taxon>Fungi</taxon>
        <taxon>Dikarya</taxon>
        <taxon>Ascomycota</taxon>
        <taxon>Pezizomycotina</taxon>
        <taxon>Dothideomycetes</taxon>
        <taxon>Pleosporomycetidae</taxon>
        <taxon>Pleosporales</taxon>
        <taxon>Massarineae</taxon>
        <taxon>Massarinaceae</taxon>
        <taxon>Byssothecium</taxon>
    </lineage>
</organism>
<evidence type="ECO:0000313" key="2">
    <source>
        <dbReference type="Proteomes" id="UP000800035"/>
    </source>
</evidence>
<dbReference type="Proteomes" id="UP000800035">
    <property type="component" value="Unassembled WGS sequence"/>
</dbReference>
<protein>
    <submittedName>
        <fullName evidence="1">Uncharacterized protein</fullName>
    </submittedName>
</protein>
<feature type="non-terminal residue" evidence="1">
    <location>
        <position position="1"/>
    </location>
</feature>
<dbReference type="EMBL" id="ML976977">
    <property type="protein sequence ID" value="KAF1963460.1"/>
    <property type="molecule type" value="Genomic_DNA"/>
</dbReference>
<accession>A0A6A5UGK4</accession>